<name>A0A928VRZ4_9CYAN</name>
<dbReference type="Pfam" id="PF06841">
    <property type="entry name" value="Phage_T4_gp19"/>
    <property type="match status" value="1"/>
</dbReference>
<dbReference type="InterPro" id="IPR010667">
    <property type="entry name" value="Phage_T4_Gp19"/>
</dbReference>
<evidence type="ECO:0000313" key="1">
    <source>
        <dbReference type="EMBL" id="MBE9031480.1"/>
    </source>
</evidence>
<dbReference type="PANTHER" id="PTHR38009:SF1">
    <property type="entry name" value="CONSERVED HYPOTHETICAL PHAGE TAIL PROTEIN"/>
    <property type="match status" value="1"/>
</dbReference>
<dbReference type="RefSeq" id="WP_264326308.1">
    <property type="nucleotide sequence ID" value="NZ_JADEXQ010000065.1"/>
</dbReference>
<dbReference type="PANTHER" id="PTHR38009">
    <property type="entry name" value="CONSERVED HYPOTHETICAL PHAGE TAIL PROTEIN"/>
    <property type="match status" value="1"/>
</dbReference>
<dbReference type="InterPro" id="IPR011747">
    <property type="entry name" value="CHP02241"/>
</dbReference>
<proteinExistence type="predicted"/>
<reference evidence="1" key="1">
    <citation type="submission" date="2020-10" db="EMBL/GenBank/DDBJ databases">
        <authorList>
            <person name="Castelo-Branco R."/>
            <person name="Eusebio N."/>
            <person name="Adriana R."/>
            <person name="Vieira A."/>
            <person name="Brugerolle De Fraissinette N."/>
            <person name="Rezende De Castro R."/>
            <person name="Schneider M.P."/>
            <person name="Vasconcelos V."/>
            <person name="Leao P.N."/>
        </authorList>
    </citation>
    <scope>NUCLEOTIDE SEQUENCE</scope>
    <source>
        <strain evidence="1">LEGE 11480</strain>
    </source>
</reference>
<dbReference type="NCBIfam" id="TIGR02241">
    <property type="entry name" value="conserved hypothetical phage tail region protein"/>
    <property type="match status" value="1"/>
</dbReference>
<dbReference type="Proteomes" id="UP000625316">
    <property type="component" value="Unassembled WGS sequence"/>
</dbReference>
<gene>
    <name evidence="1" type="ORF">IQ266_17240</name>
</gene>
<dbReference type="GO" id="GO:0005198">
    <property type="term" value="F:structural molecule activity"/>
    <property type="evidence" value="ECO:0007669"/>
    <property type="project" value="InterPro"/>
</dbReference>
<sequence>MSDQYELLTSAKYYLEITLSRNHEKIDGYFMDCQGFKRSQEMITICEVFPKQWGKANAKVGRVQRTKLPGNSKVENIILKRGLSISDTLWQWFRDVENGEWRKQRRDGDLTLYDQAAKEQARFRFSGAWPISYKIGDLKADSTDFEIEEVELAVESFIRVQPGGKA</sequence>
<protein>
    <submittedName>
        <fullName evidence="1">Phage tail protein</fullName>
    </submittedName>
</protein>
<dbReference type="EMBL" id="JADEXQ010000065">
    <property type="protein sequence ID" value="MBE9031480.1"/>
    <property type="molecule type" value="Genomic_DNA"/>
</dbReference>
<evidence type="ECO:0000313" key="2">
    <source>
        <dbReference type="Proteomes" id="UP000625316"/>
    </source>
</evidence>
<dbReference type="AlphaFoldDB" id="A0A928VRZ4"/>
<accession>A0A928VRZ4</accession>
<comment type="caution">
    <text evidence="1">The sequence shown here is derived from an EMBL/GenBank/DDBJ whole genome shotgun (WGS) entry which is preliminary data.</text>
</comment>
<keyword evidence="2" id="KW-1185">Reference proteome</keyword>
<organism evidence="1 2">
    <name type="scientific">Romeriopsis navalis LEGE 11480</name>
    <dbReference type="NCBI Taxonomy" id="2777977"/>
    <lineage>
        <taxon>Bacteria</taxon>
        <taxon>Bacillati</taxon>
        <taxon>Cyanobacteriota</taxon>
        <taxon>Cyanophyceae</taxon>
        <taxon>Leptolyngbyales</taxon>
        <taxon>Leptolyngbyaceae</taxon>
        <taxon>Romeriopsis</taxon>
        <taxon>Romeriopsis navalis</taxon>
    </lineage>
</organism>